<sequence>MFTAVEVSLASYGVLEADRMQYQREVEAVGARVSPLTERVERWAQAAWGLPGAEEVVRGVATRFRWQQEQPAEFFQVENYVPPEHQEKVQRKLLEEEDAGRMGFDLLLELVEYLGFEVAQEKIEGPWQDIVFLGRAKRMRRVFDRVPEALGKDLTWLARMLETNNGQAVVLNMRPVVRDFFAVDVAGEEAVDGGMGGFFGGRWFYVRWEDVRNWKVLPFSHINYLELFVIFWALKLWGHLLRGCKIVLWSDNEAARLMTENLWGKATCVPLLKEIVLLSVKHDLRIVTKRISSKANGLVDALSKSEIRRFFELLKGWSRREAQRDLDDWMVKDWLWERARQFGPFVVDACCDEVGANSRSFRWWSKEDSCLGKQWRGLNVYCNPLFSLLWEILVHFLSEKRVAPRTTSVVFVLPFWPTERFWEEIVLPALGCGLFAVVEFIPEGSDVFSSPNGVRDGRENCGPTRWPVVLVHCPAQTPMGRAWLKIGR</sequence>
<keyword evidence="2" id="KW-1185">Reference proteome</keyword>
<proteinExistence type="predicted"/>
<accession>A0AAE0FLZ7</accession>
<protein>
    <submittedName>
        <fullName evidence="1">Uncharacterized protein</fullName>
    </submittedName>
</protein>
<dbReference type="AlphaFoldDB" id="A0AAE0FLZ7"/>
<gene>
    <name evidence="1" type="ORF">CYMTET_28882</name>
</gene>
<comment type="caution">
    <text evidence="1">The sequence shown here is derived from an EMBL/GenBank/DDBJ whole genome shotgun (WGS) entry which is preliminary data.</text>
</comment>
<dbReference type="PANTHER" id="PTHR33050:SF8">
    <property type="entry name" value="REVERSE TRANSCRIPTASE DOMAIN-CONTAINING PROTEIN"/>
    <property type="match status" value="1"/>
</dbReference>
<organism evidence="1 2">
    <name type="scientific">Cymbomonas tetramitiformis</name>
    <dbReference type="NCBI Taxonomy" id="36881"/>
    <lineage>
        <taxon>Eukaryota</taxon>
        <taxon>Viridiplantae</taxon>
        <taxon>Chlorophyta</taxon>
        <taxon>Pyramimonadophyceae</taxon>
        <taxon>Pyramimonadales</taxon>
        <taxon>Pyramimonadaceae</taxon>
        <taxon>Cymbomonas</taxon>
    </lineage>
</organism>
<dbReference type="InterPro" id="IPR052055">
    <property type="entry name" value="Hepadnavirus_pol/RT"/>
</dbReference>
<dbReference type="CDD" id="cd09275">
    <property type="entry name" value="RNase_HI_RT_DIRS1"/>
    <property type="match status" value="1"/>
</dbReference>
<dbReference type="PANTHER" id="PTHR33050">
    <property type="entry name" value="REVERSE TRANSCRIPTASE DOMAIN-CONTAINING PROTEIN"/>
    <property type="match status" value="1"/>
</dbReference>
<evidence type="ECO:0000313" key="1">
    <source>
        <dbReference type="EMBL" id="KAK3262252.1"/>
    </source>
</evidence>
<dbReference type="EMBL" id="LGRX02016356">
    <property type="protein sequence ID" value="KAK3262252.1"/>
    <property type="molecule type" value="Genomic_DNA"/>
</dbReference>
<dbReference type="Proteomes" id="UP001190700">
    <property type="component" value="Unassembled WGS sequence"/>
</dbReference>
<name>A0AAE0FLZ7_9CHLO</name>
<reference evidence="1 2" key="1">
    <citation type="journal article" date="2015" name="Genome Biol. Evol.">
        <title>Comparative Genomics of a Bacterivorous Green Alga Reveals Evolutionary Causalities and Consequences of Phago-Mixotrophic Mode of Nutrition.</title>
        <authorList>
            <person name="Burns J.A."/>
            <person name="Paasch A."/>
            <person name="Narechania A."/>
            <person name="Kim E."/>
        </authorList>
    </citation>
    <scope>NUCLEOTIDE SEQUENCE [LARGE SCALE GENOMIC DNA]</scope>
    <source>
        <strain evidence="1 2">PLY_AMNH</strain>
    </source>
</reference>
<evidence type="ECO:0000313" key="2">
    <source>
        <dbReference type="Proteomes" id="UP001190700"/>
    </source>
</evidence>